<dbReference type="EMBL" id="CAAALY010002813">
    <property type="protein sequence ID" value="VEL07947.1"/>
    <property type="molecule type" value="Genomic_DNA"/>
</dbReference>
<proteinExistence type="predicted"/>
<accession>A0A448WBU3</accession>
<dbReference type="Proteomes" id="UP000784294">
    <property type="component" value="Unassembled WGS sequence"/>
</dbReference>
<reference evidence="1" key="1">
    <citation type="submission" date="2018-11" db="EMBL/GenBank/DDBJ databases">
        <authorList>
            <consortium name="Pathogen Informatics"/>
        </authorList>
    </citation>
    <scope>NUCLEOTIDE SEQUENCE</scope>
</reference>
<organism evidence="1 2">
    <name type="scientific">Protopolystoma xenopodis</name>
    <dbReference type="NCBI Taxonomy" id="117903"/>
    <lineage>
        <taxon>Eukaryota</taxon>
        <taxon>Metazoa</taxon>
        <taxon>Spiralia</taxon>
        <taxon>Lophotrochozoa</taxon>
        <taxon>Platyhelminthes</taxon>
        <taxon>Monogenea</taxon>
        <taxon>Polyopisthocotylea</taxon>
        <taxon>Polystomatidea</taxon>
        <taxon>Polystomatidae</taxon>
        <taxon>Protopolystoma</taxon>
    </lineage>
</organism>
<evidence type="ECO:0000313" key="2">
    <source>
        <dbReference type="Proteomes" id="UP000784294"/>
    </source>
</evidence>
<gene>
    <name evidence="1" type="ORF">PXEA_LOCUS1387</name>
</gene>
<sequence>MHSYNRYRPYAPQTSILSHFAGNVHEFVTQTHLTRGLTLKLLQVNKNPDFLAAAKGVICPAALVSSPADAGASGASSAIVGGGQQLGLAAKTKCILGKTDLNVKDKTLVGNLISLIKLLISANR</sequence>
<evidence type="ECO:0000313" key="1">
    <source>
        <dbReference type="EMBL" id="VEL07947.1"/>
    </source>
</evidence>
<keyword evidence="2" id="KW-1185">Reference proteome</keyword>
<name>A0A448WBU3_9PLAT</name>
<comment type="caution">
    <text evidence="1">The sequence shown here is derived from an EMBL/GenBank/DDBJ whole genome shotgun (WGS) entry which is preliminary data.</text>
</comment>
<dbReference type="AlphaFoldDB" id="A0A448WBU3"/>
<protein>
    <submittedName>
        <fullName evidence="1">Uncharacterized protein</fullName>
    </submittedName>
</protein>